<evidence type="ECO:0000256" key="7">
    <source>
        <dbReference type="PROSITE-ProRule" id="PRU01373"/>
    </source>
</evidence>
<sequence>MSRDPIRSPSSTLRPRWLATCLAGAALAGSLGWSSTVWASSQAQELARAEQRLVAILAQIERREINAALRAVAELTEEVPNFRAAQLLYADLLRMRTGSGPMGAQLAQTQTTPSISNRSVADQSIAPPEFFQGLQSELQRRRQAAVDLPPPGMIPSNFLHLSPSVRHAIAVDASRSRLYVFANGPQGMELISNFYVTVGRNGVHKRAEGDQRTPLGVYFVGRQIPGEKLPELYGKGALTVNYPNDWDRLQGRTGSGIWLHGVPSDQFARVPQASDGCVVLSNPDISFLMESIDRRTPVLIAEKLDWVTPQWTTQQHKQDSFMQGLEQWQAAWRQGDTQRLSALYSAELAGAEPLSKRRSRLSSYGPLANLAIDDMSVYNWREAAGEIRIVNLHVATKGGNSPTVRQYWRKQDGRWQIFSEDVLS</sequence>
<dbReference type="PANTHER" id="PTHR36699:SF1">
    <property type="entry name" value="L,D-TRANSPEPTIDASE YAFK-RELATED"/>
    <property type="match status" value="1"/>
</dbReference>
<gene>
    <name evidence="10" type="ORF">GHA_03647</name>
</gene>
<proteinExistence type="inferred from homology"/>
<dbReference type="InterPro" id="IPR038063">
    <property type="entry name" value="Transpep_catalytic_dom"/>
</dbReference>
<evidence type="ECO:0000256" key="1">
    <source>
        <dbReference type="ARBA" id="ARBA00004752"/>
    </source>
</evidence>
<dbReference type="Gene3D" id="2.40.440.10">
    <property type="entry name" value="L,D-transpeptidase catalytic domain-like"/>
    <property type="match status" value="1"/>
</dbReference>
<evidence type="ECO:0000256" key="4">
    <source>
        <dbReference type="ARBA" id="ARBA00022960"/>
    </source>
</evidence>
<dbReference type="GO" id="GO:0016740">
    <property type="term" value="F:transferase activity"/>
    <property type="evidence" value="ECO:0007669"/>
    <property type="project" value="UniProtKB-KW"/>
</dbReference>
<dbReference type="RefSeq" id="WP_234687159.1">
    <property type="nucleotide sequence ID" value="NZ_CAHPSC010000096.1"/>
</dbReference>
<dbReference type="AlphaFoldDB" id="A0AA35DBE2"/>
<dbReference type="SUPFAM" id="SSF54427">
    <property type="entry name" value="NTF2-like"/>
    <property type="match status" value="1"/>
</dbReference>
<evidence type="ECO:0000256" key="2">
    <source>
        <dbReference type="ARBA" id="ARBA00005992"/>
    </source>
</evidence>
<keyword evidence="8" id="KW-0175">Coiled coil</keyword>
<comment type="pathway">
    <text evidence="1 7">Cell wall biogenesis; peptidoglycan biosynthesis.</text>
</comment>
<comment type="similarity">
    <text evidence="2">Belongs to the YkuD family.</text>
</comment>
<keyword evidence="4 7" id="KW-0133">Cell shape</keyword>
<feature type="active site" description="Proton donor/acceptor" evidence="7">
    <location>
        <position position="260"/>
    </location>
</feature>
<dbReference type="GO" id="GO:0004180">
    <property type="term" value="F:carboxypeptidase activity"/>
    <property type="evidence" value="ECO:0007669"/>
    <property type="project" value="UniProtKB-ARBA"/>
</dbReference>
<dbReference type="PROSITE" id="PS52029">
    <property type="entry name" value="LD_TPASE"/>
    <property type="match status" value="1"/>
</dbReference>
<dbReference type="PANTHER" id="PTHR36699">
    <property type="entry name" value="LD-TRANSPEPTIDASE"/>
    <property type="match status" value="1"/>
</dbReference>
<feature type="domain" description="L,D-TPase catalytic" evidence="9">
    <location>
        <begin position="167"/>
        <end position="301"/>
    </location>
</feature>
<dbReference type="InterPro" id="IPR032710">
    <property type="entry name" value="NTF2-like_dom_sf"/>
</dbReference>
<dbReference type="GO" id="GO:0071555">
    <property type="term" value="P:cell wall organization"/>
    <property type="evidence" value="ECO:0007669"/>
    <property type="project" value="UniProtKB-UniRule"/>
</dbReference>
<comment type="caution">
    <text evidence="10">The sequence shown here is derived from an EMBL/GenBank/DDBJ whole genome shotgun (WGS) entry which is preliminary data.</text>
</comment>
<evidence type="ECO:0000256" key="5">
    <source>
        <dbReference type="ARBA" id="ARBA00022984"/>
    </source>
</evidence>
<keyword evidence="5 7" id="KW-0573">Peptidoglycan synthesis</keyword>
<dbReference type="InterPro" id="IPR005490">
    <property type="entry name" value="LD_TPept_cat_dom"/>
</dbReference>
<evidence type="ECO:0000259" key="9">
    <source>
        <dbReference type="PROSITE" id="PS52029"/>
    </source>
</evidence>
<evidence type="ECO:0000256" key="8">
    <source>
        <dbReference type="SAM" id="Coils"/>
    </source>
</evidence>
<evidence type="ECO:0000256" key="3">
    <source>
        <dbReference type="ARBA" id="ARBA00022679"/>
    </source>
</evidence>
<dbReference type="GO" id="GO:0008360">
    <property type="term" value="P:regulation of cell shape"/>
    <property type="evidence" value="ECO:0007669"/>
    <property type="project" value="UniProtKB-UniRule"/>
</dbReference>
<organism evidence="10 11">
    <name type="scientific">Comamonas aquatica</name>
    <dbReference type="NCBI Taxonomy" id="225991"/>
    <lineage>
        <taxon>Bacteria</taxon>
        <taxon>Pseudomonadati</taxon>
        <taxon>Pseudomonadota</taxon>
        <taxon>Betaproteobacteria</taxon>
        <taxon>Burkholderiales</taxon>
        <taxon>Comamonadaceae</taxon>
        <taxon>Comamonas</taxon>
    </lineage>
</organism>
<dbReference type="GO" id="GO:0009252">
    <property type="term" value="P:peptidoglycan biosynthetic process"/>
    <property type="evidence" value="ECO:0007669"/>
    <property type="project" value="UniProtKB-KW"/>
</dbReference>
<keyword evidence="3" id="KW-0808">Transferase</keyword>
<dbReference type="SUPFAM" id="SSF141523">
    <property type="entry name" value="L,D-transpeptidase catalytic domain-like"/>
    <property type="match status" value="1"/>
</dbReference>
<dbReference type="EMBL" id="CAHPSC010000096">
    <property type="protein sequence ID" value="CAB5710885.1"/>
    <property type="molecule type" value="Genomic_DNA"/>
</dbReference>
<dbReference type="CDD" id="cd16913">
    <property type="entry name" value="YkuD_like"/>
    <property type="match status" value="1"/>
</dbReference>
<protein>
    <submittedName>
        <fullName evidence="10">Uncharacterized protein conserved in bacteria</fullName>
    </submittedName>
</protein>
<evidence type="ECO:0000313" key="10">
    <source>
        <dbReference type="EMBL" id="CAB5710885.1"/>
    </source>
</evidence>
<feature type="active site" description="Nucleophile" evidence="7">
    <location>
        <position position="277"/>
    </location>
</feature>
<keyword evidence="6 7" id="KW-0961">Cell wall biogenesis/degradation</keyword>
<accession>A0AA35DBE2</accession>
<name>A0AA35DBE2_9BURK</name>
<dbReference type="Proteomes" id="UP000834458">
    <property type="component" value="Unassembled WGS sequence"/>
</dbReference>
<evidence type="ECO:0000313" key="11">
    <source>
        <dbReference type="Proteomes" id="UP000834458"/>
    </source>
</evidence>
<evidence type="ECO:0000256" key="6">
    <source>
        <dbReference type="ARBA" id="ARBA00023316"/>
    </source>
</evidence>
<dbReference type="Pfam" id="PF03734">
    <property type="entry name" value="YkuD"/>
    <property type="match status" value="1"/>
</dbReference>
<reference evidence="10" key="1">
    <citation type="submission" date="2020-05" db="EMBL/GenBank/DDBJ databases">
        <authorList>
            <person name="Delgado-Blas J."/>
        </authorList>
    </citation>
    <scope>NUCLEOTIDE SEQUENCE</scope>
    <source>
        <strain evidence="10">BB1454</strain>
    </source>
</reference>
<feature type="coiled-coil region" evidence="8">
    <location>
        <begin position="46"/>
        <end position="78"/>
    </location>
</feature>